<dbReference type="GO" id="GO:0004497">
    <property type="term" value="F:monooxygenase activity"/>
    <property type="evidence" value="ECO:0007669"/>
    <property type="project" value="UniProtKB-KW"/>
</dbReference>
<keyword evidence="2" id="KW-0560">Oxidoreductase</keyword>
<reference evidence="2 3" key="1">
    <citation type="submission" date="2014-07" db="EMBL/GenBank/DDBJ databases">
        <title>Draft genome of Clostridium sulfidigenes 113A isolated from sediments associated with methane hydrate from Krishna Godavari basin.</title>
        <authorList>
            <person name="Honkalas V.S."/>
            <person name="Dabir A.P."/>
            <person name="Arora P."/>
            <person name="Dhakephalkar P.K."/>
        </authorList>
    </citation>
    <scope>NUCLEOTIDE SEQUENCE [LARGE SCALE GENOMIC DNA]</scope>
    <source>
        <strain evidence="2 3">113A</strain>
    </source>
</reference>
<keyword evidence="2" id="KW-0503">Monooxygenase</keyword>
<keyword evidence="3" id="KW-1185">Reference proteome</keyword>
<protein>
    <submittedName>
        <fullName evidence="2">Antibiotic biosynthesis monooxygenase</fullName>
    </submittedName>
</protein>
<dbReference type="Gene3D" id="3.30.70.100">
    <property type="match status" value="1"/>
</dbReference>
<accession>A0A084JBB0</accession>
<evidence type="ECO:0000313" key="2">
    <source>
        <dbReference type="EMBL" id="KEZ86244.1"/>
    </source>
</evidence>
<dbReference type="PANTHER" id="PTHR33336:SF15">
    <property type="entry name" value="ABM DOMAIN-CONTAINING PROTEIN"/>
    <property type="match status" value="1"/>
</dbReference>
<dbReference type="PANTHER" id="PTHR33336">
    <property type="entry name" value="QUINOL MONOOXYGENASE YGIN-RELATED"/>
    <property type="match status" value="1"/>
</dbReference>
<proteinExistence type="predicted"/>
<gene>
    <name evidence="2" type="ORF">IO99_10185</name>
</gene>
<dbReference type="STRING" id="318464.IO99_10185"/>
<evidence type="ECO:0000313" key="3">
    <source>
        <dbReference type="Proteomes" id="UP000028542"/>
    </source>
</evidence>
<dbReference type="InterPro" id="IPR011008">
    <property type="entry name" value="Dimeric_a/b-barrel"/>
</dbReference>
<dbReference type="Pfam" id="PF03992">
    <property type="entry name" value="ABM"/>
    <property type="match status" value="1"/>
</dbReference>
<dbReference type="InterPro" id="IPR007138">
    <property type="entry name" value="ABM_dom"/>
</dbReference>
<evidence type="ECO:0000259" key="1">
    <source>
        <dbReference type="PROSITE" id="PS51725"/>
    </source>
</evidence>
<dbReference type="InterPro" id="IPR050744">
    <property type="entry name" value="AI-2_Isomerase_LsrG"/>
</dbReference>
<comment type="caution">
    <text evidence="2">The sequence shown here is derived from an EMBL/GenBank/DDBJ whole genome shotgun (WGS) entry which is preliminary data.</text>
</comment>
<dbReference type="SUPFAM" id="SSF54909">
    <property type="entry name" value="Dimeric alpha+beta barrel"/>
    <property type="match status" value="1"/>
</dbReference>
<sequence>MITIVAKKTIKKDKKEEFKNLANKLIEESRKETGCIEYDLYEDLRNSDKVAFIEVWESEEAIKLHNNSIHFSNLVPELAKLQEGETEITLYKKI</sequence>
<feature type="domain" description="ABM" evidence="1">
    <location>
        <begin position="2"/>
        <end position="90"/>
    </location>
</feature>
<organism evidence="2 3">
    <name type="scientific">Clostridium sulfidigenes</name>
    <dbReference type="NCBI Taxonomy" id="318464"/>
    <lineage>
        <taxon>Bacteria</taxon>
        <taxon>Bacillati</taxon>
        <taxon>Bacillota</taxon>
        <taxon>Clostridia</taxon>
        <taxon>Eubacteriales</taxon>
        <taxon>Clostridiaceae</taxon>
        <taxon>Clostridium</taxon>
    </lineage>
</organism>
<dbReference type="EMBL" id="JPMD01000024">
    <property type="protein sequence ID" value="KEZ86244.1"/>
    <property type="molecule type" value="Genomic_DNA"/>
</dbReference>
<dbReference type="AlphaFoldDB" id="A0A084JBB0"/>
<name>A0A084JBB0_9CLOT</name>
<dbReference type="PROSITE" id="PS51725">
    <property type="entry name" value="ABM"/>
    <property type="match status" value="1"/>
</dbReference>
<dbReference type="RefSeq" id="WP_035132880.1">
    <property type="nucleotide sequence ID" value="NZ_JPMD01000024.1"/>
</dbReference>
<dbReference type="eggNOG" id="COG1359">
    <property type="taxonomic scope" value="Bacteria"/>
</dbReference>
<dbReference type="Proteomes" id="UP000028542">
    <property type="component" value="Unassembled WGS sequence"/>
</dbReference>